<dbReference type="InterPro" id="IPR036390">
    <property type="entry name" value="WH_DNA-bd_sf"/>
</dbReference>
<reference evidence="3" key="1">
    <citation type="submission" date="2023-07" db="EMBL/GenBank/DDBJ databases">
        <title>Genomic Encyclopedia of Type Strains, Phase IV (KMG-IV): sequencing the most valuable type-strain genomes for metagenomic binning, comparative biology and taxonomic classification.</title>
        <authorList>
            <person name="Goeker M."/>
        </authorList>
    </citation>
    <scope>NUCLEOTIDE SEQUENCE</scope>
    <source>
        <strain evidence="3">DSM 19659</strain>
    </source>
</reference>
<dbReference type="GO" id="GO:0016779">
    <property type="term" value="F:nucleotidyltransferase activity"/>
    <property type="evidence" value="ECO:0007669"/>
    <property type="project" value="UniProtKB-ARBA"/>
</dbReference>
<keyword evidence="4" id="KW-1185">Reference proteome</keyword>
<dbReference type="AlphaFoldDB" id="A0AAE3V9N6"/>
<feature type="domain" description="HTH lysR-type" evidence="1">
    <location>
        <begin position="220"/>
        <end position="266"/>
    </location>
</feature>
<dbReference type="InterPro" id="IPR029044">
    <property type="entry name" value="Nucleotide-diphossugar_trans"/>
</dbReference>
<dbReference type="Pfam" id="PF12804">
    <property type="entry name" value="NTP_transf_3"/>
    <property type="match status" value="1"/>
</dbReference>
<dbReference type="Gene3D" id="3.90.550.10">
    <property type="entry name" value="Spore Coat Polysaccharide Biosynthesis Protein SpsA, Chain A"/>
    <property type="match status" value="1"/>
</dbReference>
<accession>A0AAE3V9N6</accession>
<dbReference type="InterPro" id="IPR036388">
    <property type="entry name" value="WH-like_DNA-bd_sf"/>
</dbReference>
<dbReference type="Proteomes" id="UP001241537">
    <property type="component" value="Unassembled WGS sequence"/>
</dbReference>
<dbReference type="SUPFAM" id="SSF53448">
    <property type="entry name" value="Nucleotide-diphospho-sugar transferases"/>
    <property type="match status" value="1"/>
</dbReference>
<dbReference type="PANTHER" id="PTHR43777">
    <property type="entry name" value="MOLYBDENUM COFACTOR CYTIDYLYLTRANSFERASE"/>
    <property type="match status" value="1"/>
</dbReference>
<dbReference type="CDD" id="cd04182">
    <property type="entry name" value="GT_2_like_f"/>
    <property type="match status" value="1"/>
</dbReference>
<dbReference type="GO" id="GO:0003700">
    <property type="term" value="F:DNA-binding transcription factor activity"/>
    <property type="evidence" value="ECO:0007669"/>
    <property type="project" value="InterPro"/>
</dbReference>
<dbReference type="PANTHER" id="PTHR43777:SF1">
    <property type="entry name" value="MOLYBDENUM COFACTOR CYTIDYLYLTRANSFERASE"/>
    <property type="match status" value="1"/>
</dbReference>
<evidence type="ECO:0000313" key="4">
    <source>
        <dbReference type="Proteomes" id="UP001241537"/>
    </source>
</evidence>
<name>A0AAE3V9N6_9FIRM</name>
<sequence length="328" mass="35627">MKVAAVIAAAGLSARMRDFKPLLCLGSSTIIHHTVSALQSAGAEEVIIVTGYQSAVLMRHLNLPGVIFLKNERFAETDMLASLQLGLAAVSPEADRIFLTPGDIPLVKPETMRKMLAEDAAVVRPLFEGRGGHPLLLRRDAVPAVLDFRGDGGLKGLLRTGTLQLAELETGDPGIRMDADTPQDYKRLLCYEAQLAGHGNLRLDLQLNIGMEELFLTTESVQLLDMIAQTGSIQNACACMHISYSKGWKMVQLMERQLGFPVVLRTIGGEGGGGSSLSSRGAELLSAYRSFHRELSDQAARLFDKHFPACLRVSSERQTTADIAERET</sequence>
<dbReference type="InterPro" id="IPR025877">
    <property type="entry name" value="MobA-like_NTP_Trfase"/>
</dbReference>
<organism evidence="3 4">
    <name type="scientific">Moryella indoligenes</name>
    <dbReference type="NCBI Taxonomy" id="371674"/>
    <lineage>
        <taxon>Bacteria</taxon>
        <taxon>Bacillati</taxon>
        <taxon>Bacillota</taxon>
        <taxon>Clostridia</taxon>
        <taxon>Lachnospirales</taxon>
        <taxon>Lachnospiraceae</taxon>
        <taxon>Moryella</taxon>
    </lineage>
</organism>
<comment type="caution">
    <text evidence="3">The sequence shown here is derived from an EMBL/GenBank/DDBJ whole genome shotgun (WGS) entry which is preliminary data.</text>
</comment>
<dbReference type="InterPro" id="IPR000847">
    <property type="entry name" value="LysR_HTH_N"/>
</dbReference>
<gene>
    <name evidence="3" type="ORF">J2S20_000577</name>
</gene>
<dbReference type="Gene3D" id="1.10.10.10">
    <property type="entry name" value="Winged helix-like DNA-binding domain superfamily/Winged helix DNA-binding domain"/>
    <property type="match status" value="1"/>
</dbReference>
<dbReference type="RefSeq" id="WP_307253096.1">
    <property type="nucleotide sequence ID" value="NZ_JAUSTO010000003.1"/>
</dbReference>
<evidence type="ECO:0000259" key="1">
    <source>
        <dbReference type="Pfam" id="PF00126"/>
    </source>
</evidence>
<proteinExistence type="predicted"/>
<evidence type="ECO:0000259" key="2">
    <source>
        <dbReference type="Pfam" id="PF12804"/>
    </source>
</evidence>
<feature type="domain" description="MobA-like NTP transferase" evidence="2">
    <location>
        <begin position="5"/>
        <end position="160"/>
    </location>
</feature>
<evidence type="ECO:0000313" key="3">
    <source>
        <dbReference type="EMBL" id="MDQ0151895.1"/>
    </source>
</evidence>
<dbReference type="Pfam" id="PF00126">
    <property type="entry name" value="HTH_1"/>
    <property type="match status" value="1"/>
</dbReference>
<dbReference type="SUPFAM" id="SSF46785">
    <property type="entry name" value="Winged helix' DNA-binding domain"/>
    <property type="match status" value="1"/>
</dbReference>
<protein>
    <submittedName>
        <fullName evidence="3">Molybdate transport repressor ModE-like protein</fullName>
    </submittedName>
</protein>
<dbReference type="EMBL" id="JAUSTO010000003">
    <property type="protein sequence ID" value="MDQ0151895.1"/>
    <property type="molecule type" value="Genomic_DNA"/>
</dbReference>